<sequence length="240" mass="26680">MSSFSNTVHEVDLVEYSPTYRPTCEPLPGHSIDVKEFPGLGAEDLKESFQCPTSPVVLWILLYDLSCPLSLTALNKIWVESLSGKAIIIANKADKCKQATRDRTWQDTGSHIGLEHVRFSVKDGTGQVEVLKLVKDWLAHEEGLVTAIPPQELVEPEELFTDGPDCCGYCHLALVCREKLQTCRDRISNYRAQLADCLRRRPLAHSSCALCRLLGEPLPEKHSRRRSCASTASSCSSVVK</sequence>
<organism evidence="1 2">
    <name type="scientific">Microdochium trichocladiopsis</name>
    <dbReference type="NCBI Taxonomy" id="1682393"/>
    <lineage>
        <taxon>Eukaryota</taxon>
        <taxon>Fungi</taxon>
        <taxon>Dikarya</taxon>
        <taxon>Ascomycota</taxon>
        <taxon>Pezizomycotina</taxon>
        <taxon>Sordariomycetes</taxon>
        <taxon>Xylariomycetidae</taxon>
        <taxon>Xylariales</taxon>
        <taxon>Microdochiaceae</taxon>
        <taxon>Microdochium</taxon>
    </lineage>
</organism>
<dbReference type="GeneID" id="70183860"/>
<name>A0A9P8Y514_9PEZI</name>
<dbReference type="RefSeq" id="XP_046011990.1">
    <property type="nucleotide sequence ID" value="XM_046154314.1"/>
</dbReference>
<dbReference type="Proteomes" id="UP000756346">
    <property type="component" value="Unassembled WGS sequence"/>
</dbReference>
<reference evidence="1" key="1">
    <citation type="journal article" date="2021" name="Nat. Commun.">
        <title>Genetic determinants of endophytism in the Arabidopsis root mycobiome.</title>
        <authorList>
            <person name="Mesny F."/>
            <person name="Miyauchi S."/>
            <person name="Thiergart T."/>
            <person name="Pickel B."/>
            <person name="Atanasova L."/>
            <person name="Karlsson M."/>
            <person name="Huettel B."/>
            <person name="Barry K.W."/>
            <person name="Haridas S."/>
            <person name="Chen C."/>
            <person name="Bauer D."/>
            <person name="Andreopoulos W."/>
            <person name="Pangilinan J."/>
            <person name="LaButti K."/>
            <person name="Riley R."/>
            <person name="Lipzen A."/>
            <person name="Clum A."/>
            <person name="Drula E."/>
            <person name="Henrissat B."/>
            <person name="Kohler A."/>
            <person name="Grigoriev I.V."/>
            <person name="Martin F.M."/>
            <person name="Hacquard S."/>
        </authorList>
    </citation>
    <scope>NUCLEOTIDE SEQUENCE</scope>
    <source>
        <strain evidence="1">MPI-CAGE-CH-0230</strain>
    </source>
</reference>
<gene>
    <name evidence="1" type="ORF">B0I36DRAFT_326244</name>
</gene>
<evidence type="ECO:0000313" key="2">
    <source>
        <dbReference type="Proteomes" id="UP000756346"/>
    </source>
</evidence>
<evidence type="ECO:0000313" key="1">
    <source>
        <dbReference type="EMBL" id="KAH7029702.1"/>
    </source>
</evidence>
<proteinExistence type="predicted"/>
<dbReference type="InterPro" id="IPR027417">
    <property type="entry name" value="P-loop_NTPase"/>
</dbReference>
<accession>A0A9P8Y514</accession>
<protein>
    <submittedName>
        <fullName evidence="1">Uncharacterized protein</fullName>
    </submittedName>
</protein>
<comment type="caution">
    <text evidence="1">The sequence shown here is derived from an EMBL/GenBank/DDBJ whole genome shotgun (WGS) entry which is preliminary data.</text>
</comment>
<dbReference type="SUPFAM" id="SSF52540">
    <property type="entry name" value="P-loop containing nucleoside triphosphate hydrolases"/>
    <property type="match status" value="1"/>
</dbReference>
<dbReference type="AlphaFoldDB" id="A0A9P8Y514"/>
<keyword evidence="2" id="KW-1185">Reference proteome</keyword>
<dbReference type="OrthoDB" id="10642470at2759"/>
<dbReference type="EMBL" id="JAGTJQ010000006">
    <property type="protein sequence ID" value="KAH7029702.1"/>
    <property type="molecule type" value="Genomic_DNA"/>
</dbReference>